<dbReference type="InterPro" id="IPR051799">
    <property type="entry name" value="NADH_flavin_oxidoreductase"/>
</dbReference>
<gene>
    <name evidence="8" type="ORF">FIBRA_05424</name>
</gene>
<dbReference type="PRINTS" id="PR00069">
    <property type="entry name" value="ALDKETRDTASE"/>
</dbReference>
<protein>
    <recommendedName>
        <fullName evidence="10">NADP-dependent oxidoreductase domain-containing protein</fullName>
    </recommendedName>
</protein>
<dbReference type="Pfam" id="PF00248">
    <property type="entry name" value="Aldo_ket_red"/>
    <property type="match status" value="1"/>
</dbReference>
<dbReference type="InterPro" id="IPR013785">
    <property type="entry name" value="Aldolase_TIM"/>
</dbReference>
<keyword evidence="5" id="KW-1133">Transmembrane helix</keyword>
<keyword evidence="9" id="KW-1185">Reference proteome</keyword>
<keyword evidence="3" id="KW-0288">FMN</keyword>
<evidence type="ECO:0000259" key="6">
    <source>
        <dbReference type="Pfam" id="PF00248"/>
    </source>
</evidence>
<evidence type="ECO:0000259" key="7">
    <source>
        <dbReference type="Pfam" id="PF00724"/>
    </source>
</evidence>
<dbReference type="GeneID" id="24098207"/>
<dbReference type="RefSeq" id="XP_012182579.1">
    <property type="nucleotide sequence ID" value="XM_012327189.1"/>
</dbReference>
<dbReference type="SUPFAM" id="SSF51430">
    <property type="entry name" value="NAD(P)-linked oxidoreductase"/>
    <property type="match status" value="1"/>
</dbReference>
<dbReference type="STRING" id="599839.J4IAQ0"/>
<keyword evidence="2" id="KW-0285">Flavoprotein</keyword>
<name>J4IAQ0_9APHY</name>
<evidence type="ECO:0000313" key="8">
    <source>
        <dbReference type="EMBL" id="CCM03296.1"/>
    </source>
</evidence>
<sequence length="823" mass="89617">MPASKFVRLNTGASMPTLGLGTWKSPPGAVEKAVEVALKNGYKLVDTAAAYDNEKEVGLGIKASGVPREEIFLTTKLNNTDHEDPAAALAASLKALDTTYLDLWLMHWPCPSKNGAPNRAISWIDTWKAMEKIYKENPDKVRAIGVSNVSVKFLDELLKVATVVPAVNQVESSPSCLQADIYRACVAKGISITAYSPLGSDNAPLARNPTVVEIAKAHGVTPTCVLISFHANRPEVTVIPKSVTPSRVVANMEIIDLTPGEVQKLSEIEKTSFARVWRFVSAPSFEDHGSDAAKPGTLGVPEGSDELFTPVCFPCGRTMPNRLVKVAMYEHLANLFGGPPNAAHFQLYSRWAPGKWGMIMTGNVQVSREHLALGRDLIVPDVLDASTIQPFAQLADIIHAQGCAEQVRGANVEKNEGTLAIMQLAHGGRQSANIIGGRWPFVPPLAPSPVPLGRKSSQQKNFASAFLSYLTSAVLFQTPRAMSDADIDDAVEAFVRGARLAIEAGFDGIELHAAHGYLISQFMSPKTNLREDEYSARTNPLRFLHRIVSAIRAPGVAPKHFILGLKLNAADYTDYADEKHPLKHLQEIASWKMVDFIEVSGGDYESPAFLSNITSTRQAIFSSFSREAVYALESSPDTKDYTPLVLLSGGLRSLPILASVLKQRHAHLLGFARLSVFYPELPRQLVASLARRRAGHADDFLMVPPPDPTVNGFDIAIARNSTRWWERCEHAIVSLLVALWSLFSIEMPKLIGAGTSSSWYNVMMRRMCAGQDVDYAVGGAGAVLRMWLWTAPGKAESRPLWDSWIVMGIIGTMIGFAAGVAFM</sequence>
<feature type="domain" description="NADP-dependent oxidoreductase" evidence="6">
    <location>
        <begin position="18"/>
        <end position="268"/>
    </location>
</feature>
<keyword evidence="5" id="KW-0472">Membrane</keyword>
<dbReference type="InterPro" id="IPR023210">
    <property type="entry name" value="NADP_OxRdtase_dom"/>
</dbReference>
<comment type="similarity">
    <text evidence="1">Belongs to the NADH:flavin oxidoreductase/NADH oxidase family.</text>
</comment>
<dbReference type="Proteomes" id="UP000006352">
    <property type="component" value="Unassembled WGS sequence"/>
</dbReference>
<evidence type="ECO:0000256" key="2">
    <source>
        <dbReference type="ARBA" id="ARBA00022630"/>
    </source>
</evidence>
<dbReference type="InterPro" id="IPR036812">
    <property type="entry name" value="NAD(P)_OxRdtase_dom_sf"/>
</dbReference>
<evidence type="ECO:0000313" key="9">
    <source>
        <dbReference type="Proteomes" id="UP000006352"/>
    </source>
</evidence>
<dbReference type="GO" id="GO:0010181">
    <property type="term" value="F:FMN binding"/>
    <property type="evidence" value="ECO:0007669"/>
    <property type="project" value="InterPro"/>
</dbReference>
<organism evidence="8 9">
    <name type="scientific">Fibroporia radiculosa</name>
    <dbReference type="NCBI Taxonomy" id="599839"/>
    <lineage>
        <taxon>Eukaryota</taxon>
        <taxon>Fungi</taxon>
        <taxon>Dikarya</taxon>
        <taxon>Basidiomycota</taxon>
        <taxon>Agaricomycotina</taxon>
        <taxon>Agaricomycetes</taxon>
        <taxon>Polyporales</taxon>
        <taxon>Fibroporiaceae</taxon>
        <taxon>Fibroporia</taxon>
    </lineage>
</organism>
<feature type="domain" description="NADH:flavin oxidoreductase/NADH oxidase N-terminal" evidence="7">
    <location>
        <begin position="306"/>
        <end position="686"/>
    </location>
</feature>
<proteinExistence type="inferred from homology"/>
<dbReference type="FunFam" id="3.20.20.100:FF:000002">
    <property type="entry name" value="2,5-diketo-D-gluconic acid reductase A"/>
    <property type="match status" value="1"/>
</dbReference>
<dbReference type="InterPro" id="IPR001155">
    <property type="entry name" value="OxRdtase_FMN_N"/>
</dbReference>
<dbReference type="InterPro" id="IPR020471">
    <property type="entry name" value="AKR"/>
</dbReference>
<dbReference type="Gene3D" id="3.20.20.100">
    <property type="entry name" value="NADP-dependent oxidoreductase domain"/>
    <property type="match status" value="1"/>
</dbReference>
<evidence type="ECO:0000256" key="5">
    <source>
        <dbReference type="SAM" id="Phobius"/>
    </source>
</evidence>
<keyword evidence="5" id="KW-0812">Transmembrane</keyword>
<dbReference type="PANTHER" id="PTHR43656">
    <property type="entry name" value="BINDING OXIDOREDUCTASE, PUTATIVE (AFU_ORTHOLOGUE AFUA_2G08260)-RELATED"/>
    <property type="match status" value="1"/>
</dbReference>
<dbReference type="AlphaFoldDB" id="J4IAQ0"/>
<evidence type="ECO:0008006" key="10">
    <source>
        <dbReference type="Google" id="ProtNLM"/>
    </source>
</evidence>
<dbReference type="InParanoid" id="J4IAQ0"/>
<dbReference type="GO" id="GO:0016616">
    <property type="term" value="F:oxidoreductase activity, acting on the CH-OH group of donors, NAD or NADP as acceptor"/>
    <property type="evidence" value="ECO:0007669"/>
    <property type="project" value="UniProtKB-ARBA"/>
</dbReference>
<dbReference type="Gene3D" id="3.20.20.70">
    <property type="entry name" value="Aldolase class I"/>
    <property type="match status" value="1"/>
</dbReference>
<dbReference type="HOGENOM" id="CLU_343890_0_0_1"/>
<reference evidence="8 9" key="1">
    <citation type="journal article" date="2012" name="Appl. Environ. Microbiol.">
        <title>Short-read sequencing for genomic analysis of the brown rot fungus Fibroporia radiculosa.</title>
        <authorList>
            <person name="Tang J.D."/>
            <person name="Perkins A.D."/>
            <person name="Sonstegard T.S."/>
            <person name="Schroeder S.G."/>
            <person name="Burgess S.C."/>
            <person name="Diehl S.V."/>
        </authorList>
    </citation>
    <scope>NUCLEOTIDE SEQUENCE [LARGE SCALE GENOMIC DNA]</scope>
    <source>
        <strain evidence="8 9">TFFH 294</strain>
    </source>
</reference>
<dbReference type="CDD" id="cd19071">
    <property type="entry name" value="AKR_AKR1-5-like"/>
    <property type="match status" value="1"/>
</dbReference>
<evidence type="ECO:0000256" key="3">
    <source>
        <dbReference type="ARBA" id="ARBA00022643"/>
    </source>
</evidence>
<feature type="transmembrane region" description="Helical" evidence="5">
    <location>
        <begin position="803"/>
        <end position="822"/>
    </location>
</feature>
<keyword evidence="4" id="KW-0560">Oxidoreductase</keyword>
<dbReference type="PANTHER" id="PTHR43656:SF2">
    <property type="entry name" value="BINDING OXIDOREDUCTASE, PUTATIVE (AFU_ORTHOLOGUE AFUA_2G08260)-RELATED"/>
    <property type="match status" value="1"/>
</dbReference>
<dbReference type="SUPFAM" id="SSF51395">
    <property type="entry name" value="FMN-linked oxidoreductases"/>
    <property type="match status" value="1"/>
</dbReference>
<evidence type="ECO:0000256" key="1">
    <source>
        <dbReference type="ARBA" id="ARBA00005979"/>
    </source>
</evidence>
<evidence type="ECO:0000256" key="4">
    <source>
        <dbReference type="ARBA" id="ARBA00023002"/>
    </source>
</evidence>
<dbReference type="OrthoDB" id="416253at2759"/>
<dbReference type="EMBL" id="HE797109">
    <property type="protein sequence ID" value="CCM03296.1"/>
    <property type="molecule type" value="Genomic_DNA"/>
</dbReference>
<accession>J4IAQ0</accession>
<dbReference type="Pfam" id="PF00724">
    <property type="entry name" value="Oxidored_FMN"/>
    <property type="match status" value="1"/>
</dbReference>